<dbReference type="Pfam" id="PF01546">
    <property type="entry name" value="Peptidase_M20"/>
    <property type="match status" value="1"/>
</dbReference>
<evidence type="ECO:0000256" key="3">
    <source>
        <dbReference type="ARBA" id="ARBA00022723"/>
    </source>
</evidence>
<keyword evidence="7" id="KW-1185">Reference proteome</keyword>
<organism evidence="6 7">
    <name type="scientific">Leucobacter coleopterorum</name>
    <dbReference type="NCBI Taxonomy" id="2714933"/>
    <lineage>
        <taxon>Bacteria</taxon>
        <taxon>Bacillati</taxon>
        <taxon>Actinomycetota</taxon>
        <taxon>Actinomycetes</taxon>
        <taxon>Micrococcales</taxon>
        <taxon>Microbacteriaceae</taxon>
        <taxon>Leucobacter</taxon>
    </lineage>
</organism>
<dbReference type="RefSeq" id="WP_166328224.1">
    <property type="nucleotide sequence ID" value="NZ_CP049933.1"/>
</dbReference>
<dbReference type="InterPro" id="IPR036264">
    <property type="entry name" value="Bact_exopeptidase_dim_dom"/>
</dbReference>
<evidence type="ECO:0000313" key="7">
    <source>
        <dbReference type="Proteomes" id="UP000503441"/>
    </source>
</evidence>
<keyword evidence="2" id="KW-0645">Protease</keyword>
<reference evidence="6 7" key="1">
    <citation type="submission" date="2020-03" db="EMBL/GenBank/DDBJ databases">
        <title>Leucobacter sp. nov., isolated from beetles.</title>
        <authorList>
            <person name="Hyun D.-W."/>
            <person name="Bae J.-W."/>
        </authorList>
    </citation>
    <scope>NUCLEOTIDE SEQUENCE [LARGE SCALE GENOMIC DNA]</scope>
    <source>
        <strain evidence="6 7">HDW9A</strain>
    </source>
</reference>
<evidence type="ECO:0000313" key="6">
    <source>
        <dbReference type="EMBL" id="QIM17565.1"/>
    </source>
</evidence>
<dbReference type="EMBL" id="CP049933">
    <property type="protein sequence ID" value="QIM17565.1"/>
    <property type="molecule type" value="Genomic_DNA"/>
</dbReference>
<evidence type="ECO:0000256" key="1">
    <source>
        <dbReference type="ARBA" id="ARBA00006247"/>
    </source>
</evidence>
<keyword evidence="3" id="KW-0479">Metal-binding</keyword>
<sequence>MLSSAFRTSSVLTQVHAGSKTNTVPGEAIATVDCRIAPGYEHEFHEVFASLVGPDIDVTWESAPSVTASYGTELTEAIRGALNAVDPGAGVIPFVTGGATDAKTLTRLGIQCYGFVPLLLPKQFDFPGMFHGIDERVPVASLETGAAILQEFLRNQ</sequence>
<dbReference type="Gene3D" id="1.10.150.900">
    <property type="match status" value="1"/>
</dbReference>
<evidence type="ECO:0000256" key="4">
    <source>
        <dbReference type="ARBA" id="ARBA00022801"/>
    </source>
</evidence>
<comment type="similarity">
    <text evidence="1">Belongs to the peptidase M20A family.</text>
</comment>
<dbReference type="PANTHER" id="PTHR45962:SF1">
    <property type="entry name" value="N-FATTY-ACYL-AMINO ACID SYNTHASE_HYDROLASE PM20D1"/>
    <property type="match status" value="1"/>
</dbReference>
<dbReference type="InterPro" id="IPR047177">
    <property type="entry name" value="Pept_M20A"/>
</dbReference>
<dbReference type="Proteomes" id="UP000503441">
    <property type="component" value="Chromosome"/>
</dbReference>
<dbReference type="InterPro" id="IPR002933">
    <property type="entry name" value="Peptidase_M20"/>
</dbReference>
<keyword evidence="5" id="KW-0862">Zinc</keyword>
<name>A0ABX6JXQ9_9MICO</name>
<evidence type="ECO:0000256" key="5">
    <source>
        <dbReference type="ARBA" id="ARBA00022833"/>
    </source>
</evidence>
<dbReference type="PANTHER" id="PTHR45962">
    <property type="entry name" value="N-FATTY-ACYL-AMINO ACID SYNTHASE/HYDROLASE PM20D1"/>
    <property type="match status" value="1"/>
</dbReference>
<evidence type="ECO:0000256" key="2">
    <source>
        <dbReference type="ARBA" id="ARBA00022670"/>
    </source>
</evidence>
<gene>
    <name evidence="6" type="ORF">G7066_00515</name>
</gene>
<protein>
    <submittedName>
        <fullName evidence="6">M20/M25/M40 family metallo-hydrolase</fullName>
    </submittedName>
</protein>
<proteinExistence type="inferred from homology"/>
<accession>A0ABX6JXQ9</accession>
<keyword evidence="4" id="KW-0378">Hydrolase</keyword>
<dbReference type="SUPFAM" id="SSF53187">
    <property type="entry name" value="Zn-dependent exopeptidases"/>
    <property type="match status" value="1"/>
</dbReference>
<dbReference type="SUPFAM" id="SSF55031">
    <property type="entry name" value="Bacterial exopeptidase dimerisation domain"/>
    <property type="match status" value="1"/>
</dbReference>
<dbReference type="Gene3D" id="3.30.70.360">
    <property type="match status" value="1"/>
</dbReference>